<feature type="transmembrane region" description="Helical" evidence="1">
    <location>
        <begin position="33"/>
        <end position="50"/>
    </location>
</feature>
<evidence type="ECO:0000313" key="2">
    <source>
        <dbReference type="EMBL" id="APJ04991.1"/>
    </source>
</evidence>
<gene>
    <name evidence="2" type="ORF">AXG55_14260</name>
</gene>
<feature type="transmembrane region" description="Helical" evidence="1">
    <location>
        <begin position="12"/>
        <end position="27"/>
    </location>
</feature>
<dbReference type="KEGG" id="saqi:AXG55_14260"/>
<evidence type="ECO:0000256" key="1">
    <source>
        <dbReference type="SAM" id="Phobius"/>
    </source>
</evidence>
<proteinExistence type="predicted"/>
<keyword evidence="3" id="KW-1185">Reference proteome</keyword>
<dbReference type="AlphaFoldDB" id="A0A1L4D458"/>
<reference evidence="2 3" key="1">
    <citation type="submission" date="2016-10" db="EMBL/GenBank/DDBJ databases">
        <title>Silvanigrella aquatica sp. nov., isolated from a freshwater lake located in the Black Forest, Germany, description of Silvanigrellaceae fam. nov., Silvanigrellales ord. nov., reclassification of the order Bdellovibrionales in the class Oligoflexia, reclassification of the families Bacteriovoracaceae and Halobacteriovoraceae in the new order Bacteriovoracales ord. nov., and reclassification of the family Pseudobacteriovoracaceae in the order Oligoflexiales.</title>
        <authorList>
            <person name="Hahn M.W."/>
            <person name="Schmidt J."/>
            <person name="Koll U."/>
            <person name="Rohde M."/>
            <person name="Verbag S."/>
            <person name="Pitt A."/>
            <person name="Nakai R."/>
            <person name="Naganuma T."/>
            <person name="Lang E."/>
        </authorList>
    </citation>
    <scope>NUCLEOTIDE SEQUENCE [LARGE SCALE GENOMIC DNA]</scope>
    <source>
        <strain evidence="2 3">MWH-Nonnen-W8red</strain>
    </source>
</reference>
<keyword evidence="1" id="KW-0812">Transmembrane</keyword>
<evidence type="ECO:0000313" key="3">
    <source>
        <dbReference type="Proteomes" id="UP000184731"/>
    </source>
</evidence>
<accession>A0A1L4D458</accession>
<dbReference type="EMBL" id="CP017834">
    <property type="protein sequence ID" value="APJ04991.1"/>
    <property type="molecule type" value="Genomic_DNA"/>
</dbReference>
<sequence>MSNIKRFKVSKLVFIVPIILLISDFIIPYSKEIQLFVTSFYFIGSFIVYYRSKFIIFNEKYIVKNYNLSILCPKIVKIRKEKIIECTMQEKIFLKYFKIKFIKYTTNNNSEYCTYFYR</sequence>
<organism evidence="2 3">
    <name type="scientific">Silvanigrella aquatica</name>
    <dbReference type="NCBI Taxonomy" id="1915309"/>
    <lineage>
        <taxon>Bacteria</taxon>
        <taxon>Pseudomonadati</taxon>
        <taxon>Bdellovibrionota</taxon>
        <taxon>Oligoflexia</taxon>
        <taxon>Silvanigrellales</taxon>
        <taxon>Silvanigrellaceae</taxon>
        <taxon>Silvanigrella</taxon>
    </lineage>
</organism>
<dbReference type="Proteomes" id="UP000184731">
    <property type="component" value="Chromosome"/>
</dbReference>
<dbReference type="RefSeq" id="WP_148698754.1">
    <property type="nucleotide sequence ID" value="NZ_CP017834.1"/>
</dbReference>
<protein>
    <submittedName>
        <fullName evidence="2">Uncharacterized protein</fullName>
    </submittedName>
</protein>
<keyword evidence="1" id="KW-0472">Membrane</keyword>
<name>A0A1L4D458_9BACT</name>
<keyword evidence="1" id="KW-1133">Transmembrane helix</keyword>